<evidence type="ECO:0000256" key="2">
    <source>
        <dbReference type="ARBA" id="ARBA00010617"/>
    </source>
</evidence>
<comment type="subcellular location">
    <subcellularLocation>
        <location evidence="1">Membrane</location>
        <topology evidence="1">Single-pass membrane protein</topology>
    </subcellularLocation>
</comment>
<evidence type="ECO:0000313" key="8">
    <source>
        <dbReference type="Proteomes" id="UP000824469"/>
    </source>
</evidence>
<dbReference type="SUPFAM" id="SSF48264">
    <property type="entry name" value="Cytochrome P450"/>
    <property type="match status" value="1"/>
</dbReference>
<protein>
    <submittedName>
        <fullName evidence="7">Uncharacterized protein</fullName>
    </submittedName>
</protein>
<feature type="non-terminal residue" evidence="7">
    <location>
        <position position="76"/>
    </location>
</feature>
<proteinExistence type="inferred from homology"/>
<dbReference type="Gene3D" id="1.10.630.10">
    <property type="entry name" value="Cytochrome P450"/>
    <property type="match status" value="1"/>
</dbReference>
<dbReference type="GO" id="GO:0020037">
    <property type="term" value="F:heme binding"/>
    <property type="evidence" value="ECO:0007669"/>
    <property type="project" value="InterPro"/>
</dbReference>
<gene>
    <name evidence="7" type="ORF">KI387_013189</name>
</gene>
<dbReference type="InterPro" id="IPR050193">
    <property type="entry name" value="Cytochrome_P450_71"/>
</dbReference>
<dbReference type="GO" id="GO:0016705">
    <property type="term" value="F:oxidoreductase activity, acting on paired donors, with incorporation or reduction of molecular oxygen"/>
    <property type="evidence" value="ECO:0007669"/>
    <property type="project" value="InterPro"/>
</dbReference>
<accession>A0AA38CKT0</accession>
<evidence type="ECO:0000256" key="1">
    <source>
        <dbReference type="ARBA" id="ARBA00004167"/>
    </source>
</evidence>
<sequence length="76" mass="8407">DMFVAGTNTSTTEMEWAMSELLRKPYVTKKVQDEIELVVGNYRTSREGKMSVPGAVGNIAMHVRSPRGSAKSCRSQ</sequence>
<dbReference type="EMBL" id="JAHRHJ020000009">
    <property type="protein sequence ID" value="KAH9301606.1"/>
    <property type="molecule type" value="Genomic_DNA"/>
</dbReference>
<dbReference type="GO" id="GO:0004497">
    <property type="term" value="F:monooxygenase activity"/>
    <property type="evidence" value="ECO:0007669"/>
    <property type="project" value="InterPro"/>
</dbReference>
<comment type="similarity">
    <text evidence="2">Belongs to the cytochrome P450 family.</text>
</comment>
<dbReference type="InterPro" id="IPR036396">
    <property type="entry name" value="Cyt_P450_sf"/>
</dbReference>
<dbReference type="InterPro" id="IPR001128">
    <property type="entry name" value="Cyt_P450"/>
</dbReference>
<dbReference type="Pfam" id="PF00067">
    <property type="entry name" value="p450"/>
    <property type="match status" value="1"/>
</dbReference>
<dbReference type="PANTHER" id="PTHR47956">
    <property type="entry name" value="CYTOCHROME P450 71B11-RELATED"/>
    <property type="match status" value="1"/>
</dbReference>
<keyword evidence="5" id="KW-0560">Oxidoreductase</keyword>
<dbReference type="GO" id="GO:0005506">
    <property type="term" value="F:iron ion binding"/>
    <property type="evidence" value="ECO:0007669"/>
    <property type="project" value="InterPro"/>
</dbReference>
<comment type="caution">
    <text evidence="7">The sequence shown here is derived from an EMBL/GenBank/DDBJ whole genome shotgun (WGS) entry which is preliminary data.</text>
</comment>
<evidence type="ECO:0000256" key="4">
    <source>
        <dbReference type="ARBA" id="ARBA00022989"/>
    </source>
</evidence>
<evidence type="ECO:0000256" key="5">
    <source>
        <dbReference type="ARBA" id="ARBA00023002"/>
    </source>
</evidence>
<feature type="non-terminal residue" evidence="7">
    <location>
        <position position="1"/>
    </location>
</feature>
<dbReference type="Proteomes" id="UP000824469">
    <property type="component" value="Unassembled WGS sequence"/>
</dbReference>
<evidence type="ECO:0000313" key="7">
    <source>
        <dbReference type="EMBL" id="KAH9301606.1"/>
    </source>
</evidence>
<evidence type="ECO:0000256" key="3">
    <source>
        <dbReference type="ARBA" id="ARBA00022692"/>
    </source>
</evidence>
<evidence type="ECO:0000256" key="6">
    <source>
        <dbReference type="ARBA" id="ARBA00023136"/>
    </source>
</evidence>
<keyword evidence="6" id="KW-0472">Membrane</keyword>
<keyword evidence="8" id="KW-1185">Reference proteome</keyword>
<organism evidence="7 8">
    <name type="scientific">Taxus chinensis</name>
    <name type="common">Chinese yew</name>
    <name type="synonym">Taxus wallichiana var. chinensis</name>
    <dbReference type="NCBI Taxonomy" id="29808"/>
    <lineage>
        <taxon>Eukaryota</taxon>
        <taxon>Viridiplantae</taxon>
        <taxon>Streptophyta</taxon>
        <taxon>Embryophyta</taxon>
        <taxon>Tracheophyta</taxon>
        <taxon>Spermatophyta</taxon>
        <taxon>Pinopsida</taxon>
        <taxon>Pinidae</taxon>
        <taxon>Conifers II</taxon>
        <taxon>Cupressales</taxon>
        <taxon>Taxaceae</taxon>
        <taxon>Taxus</taxon>
    </lineage>
</organism>
<dbReference type="GO" id="GO:0016020">
    <property type="term" value="C:membrane"/>
    <property type="evidence" value="ECO:0007669"/>
    <property type="project" value="UniProtKB-SubCell"/>
</dbReference>
<name>A0AA38CKT0_TAXCH</name>
<dbReference type="AlphaFoldDB" id="A0AA38CKT0"/>
<keyword evidence="4" id="KW-1133">Transmembrane helix</keyword>
<reference evidence="7 8" key="1">
    <citation type="journal article" date="2021" name="Nat. Plants">
        <title>The Taxus genome provides insights into paclitaxel biosynthesis.</title>
        <authorList>
            <person name="Xiong X."/>
            <person name="Gou J."/>
            <person name="Liao Q."/>
            <person name="Li Y."/>
            <person name="Zhou Q."/>
            <person name="Bi G."/>
            <person name="Li C."/>
            <person name="Du R."/>
            <person name="Wang X."/>
            <person name="Sun T."/>
            <person name="Guo L."/>
            <person name="Liang H."/>
            <person name="Lu P."/>
            <person name="Wu Y."/>
            <person name="Zhang Z."/>
            <person name="Ro D.K."/>
            <person name="Shang Y."/>
            <person name="Huang S."/>
            <person name="Yan J."/>
        </authorList>
    </citation>
    <scope>NUCLEOTIDE SEQUENCE [LARGE SCALE GENOMIC DNA]</scope>
    <source>
        <strain evidence="7">Ta-2019</strain>
    </source>
</reference>
<keyword evidence="3" id="KW-0812">Transmembrane</keyword>